<evidence type="ECO:0000259" key="2">
    <source>
        <dbReference type="Pfam" id="PF22640"/>
    </source>
</evidence>
<dbReference type="PANTHER" id="PTHR46390:SF1">
    <property type="entry name" value="MANNOSE-1-PHOSPHATE GUANYLYLTRANSFERASE"/>
    <property type="match status" value="1"/>
</dbReference>
<dbReference type="InterPro" id="IPR005835">
    <property type="entry name" value="NTP_transferase_dom"/>
</dbReference>
<name>A0A7C2M6V7_9FLAO</name>
<feature type="non-terminal residue" evidence="3">
    <location>
        <position position="1"/>
    </location>
</feature>
<gene>
    <name evidence="3" type="ORF">ENO10_07650</name>
</gene>
<dbReference type="PANTHER" id="PTHR46390">
    <property type="entry name" value="MANNOSE-1-PHOSPHATE GUANYLYLTRANSFERASE"/>
    <property type="match status" value="1"/>
</dbReference>
<organism evidence="3">
    <name type="scientific">Salinimicrobium catena</name>
    <dbReference type="NCBI Taxonomy" id="390640"/>
    <lineage>
        <taxon>Bacteria</taxon>
        <taxon>Pseudomonadati</taxon>
        <taxon>Bacteroidota</taxon>
        <taxon>Flavobacteriia</taxon>
        <taxon>Flavobacteriales</taxon>
        <taxon>Flavobacteriaceae</taxon>
        <taxon>Salinimicrobium</taxon>
    </lineage>
</organism>
<dbReference type="AlphaFoldDB" id="A0A7C2M6V7"/>
<keyword evidence="3" id="KW-0808">Transferase</keyword>
<dbReference type="Proteomes" id="UP000885753">
    <property type="component" value="Unassembled WGS sequence"/>
</dbReference>
<protein>
    <submittedName>
        <fullName evidence="3">Mannose-1-phosphate guanylyltransferase</fullName>
    </submittedName>
</protein>
<dbReference type="InterPro" id="IPR029044">
    <property type="entry name" value="Nucleotide-diphossugar_trans"/>
</dbReference>
<feature type="domain" description="Nucleotidyl transferase" evidence="1">
    <location>
        <begin position="10"/>
        <end position="159"/>
    </location>
</feature>
<dbReference type="SUPFAM" id="SSF159283">
    <property type="entry name" value="Guanosine diphospho-D-mannose pyrophosphorylase/mannose-6-phosphate isomerase linker domain"/>
    <property type="match status" value="1"/>
</dbReference>
<dbReference type="SUPFAM" id="SSF53448">
    <property type="entry name" value="Nucleotide-diphospho-sugar transferases"/>
    <property type="match status" value="1"/>
</dbReference>
<keyword evidence="3" id="KW-0548">Nucleotidyltransferase</keyword>
<dbReference type="InterPro" id="IPR054566">
    <property type="entry name" value="ManC/GMP-like_b-helix"/>
</dbReference>
<dbReference type="Pfam" id="PF00483">
    <property type="entry name" value="NTP_transferase"/>
    <property type="match status" value="1"/>
</dbReference>
<evidence type="ECO:0000259" key="1">
    <source>
        <dbReference type="Pfam" id="PF00483"/>
    </source>
</evidence>
<reference evidence="3" key="1">
    <citation type="journal article" date="2020" name="mSystems">
        <title>Genome- and Community-Level Interaction Insights into Carbon Utilization and Element Cycling Functions of Hydrothermarchaeota in Hydrothermal Sediment.</title>
        <authorList>
            <person name="Zhou Z."/>
            <person name="Liu Y."/>
            <person name="Xu W."/>
            <person name="Pan J."/>
            <person name="Luo Z.H."/>
            <person name="Li M."/>
        </authorList>
    </citation>
    <scope>NUCLEOTIDE SEQUENCE [LARGE SCALE GENOMIC DNA]</scope>
    <source>
        <strain evidence="3">SpSt-1235</strain>
    </source>
</reference>
<comment type="caution">
    <text evidence="3">The sequence shown here is derived from an EMBL/GenBank/DDBJ whole genome shotgun (WGS) entry which is preliminary data.</text>
</comment>
<dbReference type="Gene3D" id="3.90.550.10">
    <property type="entry name" value="Spore Coat Polysaccharide Biosynthesis Protein SpsA, Chain A"/>
    <property type="match status" value="1"/>
</dbReference>
<proteinExistence type="predicted"/>
<sequence>DIALAFETCRKEDKIVTLGITPSFPNTGYGYIEFQKESQEKVRPVKKFTEKPTFEVAREFLKEGNYLWNAGIFIWNVDFIIRSFSRNLPELFEIFQKGEAVYNTSEETSFIKANYELAPDISIDYGILEKEKNIYVIPASFDWNDLGTWGSLYNEVEKDPDQNAVLNARVLAKDASGNIISTKSNKVVVVEGLNDYIIVDEDEVLLLVPKEKEQDIKQIRNKVQEKFGESLG</sequence>
<dbReference type="GO" id="GO:0009298">
    <property type="term" value="P:GDP-mannose biosynthetic process"/>
    <property type="evidence" value="ECO:0007669"/>
    <property type="project" value="TreeGrafter"/>
</dbReference>
<dbReference type="InterPro" id="IPR051161">
    <property type="entry name" value="Mannose-6P_isomerase_type2"/>
</dbReference>
<evidence type="ECO:0000313" key="3">
    <source>
        <dbReference type="EMBL" id="HER41078.1"/>
    </source>
</evidence>
<dbReference type="GO" id="GO:0004475">
    <property type="term" value="F:mannose-1-phosphate guanylyltransferase (GTP) activity"/>
    <property type="evidence" value="ECO:0007669"/>
    <property type="project" value="TreeGrafter"/>
</dbReference>
<dbReference type="EMBL" id="DSEE01000554">
    <property type="protein sequence ID" value="HER41078.1"/>
    <property type="molecule type" value="Genomic_DNA"/>
</dbReference>
<accession>A0A7C2M6V7</accession>
<feature type="domain" description="MannoseP isomerase/GMP-like beta-helix" evidence="2">
    <location>
        <begin position="170"/>
        <end position="219"/>
    </location>
</feature>
<dbReference type="Pfam" id="PF22640">
    <property type="entry name" value="ManC_GMP_beta-helix"/>
    <property type="match status" value="1"/>
</dbReference>